<evidence type="ECO:0000259" key="6">
    <source>
        <dbReference type="PROSITE" id="PS50977"/>
    </source>
</evidence>
<protein>
    <submittedName>
        <fullName evidence="7">TetR family transcriptional regulator</fullName>
    </submittedName>
</protein>
<evidence type="ECO:0000313" key="8">
    <source>
        <dbReference type="Proteomes" id="UP000222106"/>
    </source>
</evidence>
<dbReference type="InterPro" id="IPR036271">
    <property type="entry name" value="Tet_transcr_reg_TetR-rel_C_sf"/>
</dbReference>
<evidence type="ECO:0000256" key="2">
    <source>
        <dbReference type="ARBA" id="ARBA00023015"/>
    </source>
</evidence>
<organism evidence="7 8">
    <name type="scientific">Georgenia soli</name>
    <dbReference type="NCBI Taxonomy" id="638953"/>
    <lineage>
        <taxon>Bacteria</taxon>
        <taxon>Bacillati</taxon>
        <taxon>Actinomycetota</taxon>
        <taxon>Actinomycetes</taxon>
        <taxon>Micrococcales</taxon>
        <taxon>Bogoriellaceae</taxon>
        <taxon>Georgenia</taxon>
    </lineage>
</organism>
<keyword evidence="1" id="KW-0678">Repressor</keyword>
<dbReference type="InterPro" id="IPR009057">
    <property type="entry name" value="Homeodomain-like_sf"/>
</dbReference>
<feature type="DNA-binding region" description="H-T-H motif" evidence="5">
    <location>
        <begin position="36"/>
        <end position="55"/>
    </location>
</feature>
<dbReference type="AlphaFoldDB" id="A0A2A9ELI7"/>
<keyword evidence="3 5" id="KW-0238">DNA-binding</keyword>
<dbReference type="PANTHER" id="PTHR30055">
    <property type="entry name" value="HTH-TYPE TRANSCRIPTIONAL REGULATOR RUTR"/>
    <property type="match status" value="1"/>
</dbReference>
<dbReference type="PROSITE" id="PS50977">
    <property type="entry name" value="HTH_TETR_2"/>
    <property type="match status" value="1"/>
</dbReference>
<comment type="caution">
    <text evidence="7">The sequence shown here is derived from an EMBL/GenBank/DDBJ whole genome shotgun (WGS) entry which is preliminary data.</text>
</comment>
<dbReference type="EMBL" id="PDJI01000004">
    <property type="protein sequence ID" value="PFG39466.1"/>
    <property type="molecule type" value="Genomic_DNA"/>
</dbReference>
<dbReference type="RefSeq" id="WP_245862324.1">
    <property type="nucleotide sequence ID" value="NZ_PDJI01000004.1"/>
</dbReference>
<name>A0A2A9ELI7_9MICO</name>
<evidence type="ECO:0000256" key="3">
    <source>
        <dbReference type="ARBA" id="ARBA00023125"/>
    </source>
</evidence>
<dbReference type="InterPro" id="IPR004111">
    <property type="entry name" value="Repressor_TetR_C"/>
</dbReference>
<dbReference type="GO" id="GO:0003700">
    <property type="term" value="F:DNA-binding transcription factor activity"/>
    <property type="evidence" value="ECO:0007669"/>
    <property type="project" value="TreeGrafter"/>
</dbReference>
<dbReference type="InterPro" id="IPR003012">
    <property type="entry name" value="Tet_transcr_reg_TetR"/>
</dbReference>
<dbReference type="Proteomes" id="UP000222106">
    <property type="component" value="Unassembled WGS sequence"/>
</dbReference>
<dbReference type="InterPro" id="IPR050109">
    <property type="entry name" value="HTH-type_TetR-like_transc_reg"/>
</dbReference>
<dbReference type="InterPro" id="IPR001647">
    <property type="entry name" value="HTH_TetR"/>
</dbReference>
<dbReference type="GO" id="GO:0000976">
    <property type="term" value="F:transcription cis-regulatory region binding"/>
    <property type="evidence" value="ECO:0007669"/>
    <property type="project" value="TreeGrafter"/>
</dbReference>
<dbReference type="Gene3D" id="1.10.10.60">
    <property type="entry name" value="Homeodomain-like"/>
    <property type="match status" value="1"/>
</dbReference>
<feature type="domain" description="HTH tetR-type" evidence="6">
    <location>
        <begin position="13"/>
        <end position="73"/>
    </location>
</feature>
<dbReference type="SUPFAM" id="SSF48498">
    <property type="entry name" value="Tetracyclin repressor-like, C-terminal domain"/>
    <property type="match status" value="1"/>
</dbReference>
<keyword evidence="4" id="KW-0804">Transcription</keyword>
<reference evidence="7 8" key="1">
    <citation type="submission" date="2017-10" db="EMBL/GenBank/DDBJ databases">
        <title>Sequencing the genomes of 1000 actinobacteria strains.</title>
        <authorList>
            <person name="Klenk H.-P."/>
        </authorList>
    </citation>
    <scope>NUCLEOTIDE SEQUENCE [LARGE SCALE GENOMIC DNA]</scope>
    <source>
        <strain evidence="7 8">DSM 21838</strain>
    </source>
</reference>
<dbReference type="PRINTS" id="PR00400">
    <property type="entry name" value="TETREPRESSOR"/>
</dbReference>
<dbReference type="Gene3D" id="1.10.357.10">
    <property type="entry name" value="Tetracycline Repressor, domain 2"/>
    <property type="match status" value="1"/>
</dbReference>
<dbReference type="GO" id="GO:0046677">
    <property type="term" value="P:response to antibiotic"/>
    <property type="evidence" value="ECO:0007669"/>
    <property type="project" value="InterPro"/>
</dbReference>
<sequence length="229" mass="25023">MAQPEPAGSARAPLSRERVLRQAMTIADERGLEALTMRSLATALDVRPMSLYHHVASKSAILDGVVDVVFGEMELPSPDGDWREELRRRTSSARLVLRRHSWAIALLESRATPGPATLRHHEAVLATLRSAGFSVEMTGHAYALLDAFLYGFAVQEAGLPFTGTETPPEVASSIAAQFDPGEYPHLVEYATQRVLQPGYDFGDEFEFGLDVVLDSLARLLPDDGAGPRR</sequence>
<keyword evidence="8" id="KW-1185">Reference proteome</keyword>
<dbReference type="Pfam" id="PF00440">
    <property type="entry name" value="TetR_N"/>
    <property type="match status" value="1"/>
</dbReference>
<evidence type="ECO:0000313" key="7">
    <source>
        <dbReference type="EMBL" id="PFG39466.1"/>
    </source>
</evidence>
<dbReference type="GO" id="GO:0045892">
    <property type="term" value="P:negative regulation of DNA-templated transcription"/>
    <property type="evidence" value="ECO:0007669"/>
    <property type="project" value="InterPro"/>
</dbReference>
<dbReference type="Pfam" id="PF02909">
    <property type="entry name" value="TetR_C_1"/>
    <property type="match status" value="1"/>
</dbReference>
<evidence type="ECO:0000256" key="1">
    <source>
        <dbReference type="ARBA" id="ARBA00022491"/>
    </source>
</evidence>
<evidence type="ECO:0000256" key="4">
    <source>
        <dbReference type="ARBA" id="ARBA00023163"/>
    </source>
</evidence>
<proteinExistence type="predicted"/>
<gene>
    <name evidence="7" type="ORF">ATJ97_1972</name>
</gene>
<dbReference type="SUPFAM" id="SSF46689">
    <property type="entry name" value="Homeodomain-like"/>
    <property type="match status" value="1"/>
</dbReference>
<keyword evidence="2" id="KW-0805">Transcription regulation</keyword>
<accession>A0A2A9ELI7</accession>
<evidence type="ECO:0000256" key="5">
    <source>
        <dbReference type="PROSITE-ProRule" id="PRU00335"/>
    </source>
</evidence>
<dbReference type="PANTHER" id="PTHR30055:SF151">
    <property type="entry name" value="TRANSCRIPTIONAL REGULATORY PROTEIN"/>
    <property type="match status" value="1"/>
</dbReference>